<organism evidence="9 10">
    <name type="scientific">Carnegiea gigantea</name>
    <dbReference type="NCBI Taxonomy" id="171969"/>
    <lineage>
        <taxon>Eukaryota</taxon>
        <taxon>Viridiplantae</taxon>
        <taxon>Streptophyta</taxon>
        <taxon>Embryophyta</taxon>
        <taxon>Tracheophyta</taxon>
        <taxon>Spermatophyta</taxon>
        <taxon>Magnoliopsida</taxon>
        <taxon>eudicotyledons</taxon>
        <taxon>Gunneridae</taxon>
        <taxon>Pentapetalae</taxon>
        <taxon>Caryophyllales</taxon>
        <taxon>Cactineae</taxon>
        <taxon>Cactaceae</taxon>
        <taxon>Cactoideae</taxon>
        <taxon>Echinocereeae</taxon>
        <taxon>Carnegiea</taxon>
    </lineage>
</organism>
<evidence type="ECO:0000256" key="6">
    <source>
        <dbReference type="RuleBase" id="RU367028"/>
    </source>
</evidence>
<dbReference type="GO" id="GO:0045892">
    <property type="term" value="P:negative regulation of DNA-templated transcription"/>
    <property type="evidence" value="ECO:0007669"/>
    <property type="project" value="UniProtKB-UniRule"/>
</dbReference>
<evidence type="ECO:0000256" key="5">
    <source>
        <dbReference type="ARBA" id="ARBA00023242"/>
    </source>
</evidence>
<dbReference type="AlphaFoldDB" id="A0A9Q1QPR5"/>
<keyword evidence="2 6" id="KW-0678">Repressor</keyword>
<keyword evidence="10" id="KW-1185">Reference proteome</keyword>
<evidence type="ECO:0000256" key="2">
    <source>
        <dbReference type="ARBA" id="ARBA00022491"/>
    </source>
</evidence>
<comment type="subcellular location">
    <subcellularLocation>
        <location evidence="1 6">Nucleus</location>
    </subcellularLocation>
</comment>
<dbReference type="InterPro" id="IPR038933">
    <property type="entry name" value="Ovate"/>
</dbReference>
<evidence type="ECO:0000256" key="3">
    <source>
        <dbReference type="ARBA" id="ARBA00023015"/>
    </source>
</evidence>
<evidence type="ECO:0000256" key="1">
    <source>
        <dbReference type="ARBA" id="ARBA00004123"/>
    </source>
</evidence>
<dbReference type="NCBIfam" id="TIGR01568">
    <property type="entry name" value="A_thal_3678"/>
    <property type="match status" value="1"/>
</dbReference>
<protein>
    <recommendedName>
        <fullName evidence="6">Transcription repressor</fullName>
    </recommendedName>
    <alternativeName>
        <fullName evidence="6">Ovate family protein</fullName>
    </alternativeName>
</protein>
<keyword evidence="4 6" id="KW-0804">Transcription</keyword>
<dbReference type="OrthoDB" id="1928390at2759"/>
<evidence type="ECO:0000313" key="10">
    <source>
        <dbReference type="Proteomes" id="UP001153076"/>
    </source>
</evidence>
<keyword evidence="3 6" id="KW-0805">Transcription regulation</keyword>
<evidence type="ECO:0000256" key="4">
    <source>
        <dbReference type="ARBA" id="ARBA00023163"/>
    </source>
</evidence>
<feature type="compositionally biased region" description="Basic and acidic residues" evidence="7">
    <location>
        <begin position="64"/>
        <end position="77"/>
    </location>
</feature>
<keyword evidence="5 6" id="KW-0539">Nucleus</keyword>
<dbReference type="PROSITE" id="PS51754">
    <property type="entry name" value="OVATE"/>
    <property type="match status" value="1"/>
</dbReference>
<dbReference type="PANTHER" id="PTHR33057">
    <property type="entry name" value="TRANSCRIPTION REPRESSOR OFP7-RELATED"/>
    <property type="match status" value="1"/>
</dbReference>
<comment type="caution">
    <text evidence="9">The sequence shown here is derived from an EMBL/GenBank/DDBJ whole genome shotgun (WGS) entry which is preliminary data.</text>
</comment>
<accession>A0A9Q1QPR5</accession>
<name>A0A9Q1QPR5_9CARY</name>
<dbReference type="Pfam" id="PF04844">
    <property type="entry name" value="Ovate"/>
    <property type="match status" value="1"/>
</dbReference>
<dbReference type="PANTHER" id="PTHR33057:SF114">
    <property type="entry name" value="TRANSCRIPTION REPRESSOR-RELATED"/>
    <property type="match status" value="1"/>
</dbReference>
<evidence type="ECO:0000256" key="7">
    <source>
        <dbReference type="SAM" id="MobiDB-lite"/>
    </source>
</evidence>
<dbReference type="GO" id="GO:0005634">
    <property type="term" value="C:nucleus"/>
    <property type="evidence" value="ECO:0007669"/>
    <property type="project" value="UniProtKB-SubCell"/>
</dbReference>
<sequence length="210" mass="24129">MQEQKAEFRRSTKLKISTACCSTTLCCCSSPEGAELPDSDRYPSISTLAHYLVQEKLDQMIKQSEEDQARRLSEARKGKQKISNDSRSNISSRRLVMLVAMEKCTQDPRAEFRQSMVEVILKNRITRAKDLRCLLSCYLEMNSEECRAVILEAFHQVTAFRMTTRVTKRYLNTLWAADFKFGISAQRSSSKRASKLDRVLNSQILRINSL</sequence>
<comment type="function">
    <text evidence="6">Transcriptional repressor that regulates multiple aspects of plant growth and development.</text>
</comment>
<dbReference type="InterPro" id="IPR006458">
    <property type="entry name" value="Ovate_C"/>
</dbReference>
<reference evidence="9" key="1">
    <citation type="submission" date="2022-04" db="EMBL/GenBank/DDBJ databases">
        <title>Carnegiea gigantea Genome sequencing and assembly v2.</title>
        <authorList>
            <person name="Copetti D."/>
            <person name="Sanderson M.J."/>
            <person name="Burquez A."/>
            <person name="Wojciechowski M.F."/>
        </authorList>
    </citation>
    <scope>NUCLEOTIDE SEQUENCE</scope>
    <source>
        <strain evidence="9">SGP5-SGP5p</strain>
        <tissue evidence="9">Aerial part</tissue>
    </source>
</reference>
<evidence type="ECO:0000313" key="9">
    <source>
        <dbReference type="EMBL" id="KAJ8450042.1"/>
    </source>
</evidence>
<gene>
    <name evidence="9" type="ORF">Cgig2_029404</name>
</gene>
<dbReference type="EMBL" id="JAKOGI010000018">
    <property type="protein sequence ID" value="KAJ8450042.1"/>
    <property type="molecule type" value="Genomic_DNA"/>
</dbReference>
<feature type="region of interest" description="Disordered" evidence="7">
    <location>
        <begin position="64"/>
        <end position="88"/>
    </location>
</feature>
<proteinExistence type="predicted"/>
<dbReference type="Proteomes" id="UP001153076">
    <property type="component" value="Unassembled WGS sequence"/>
</dbReference>
<feature type="domain" description="OVATE" evidence="8">
    <location>
        <begin position="101"/>
        <end position="160"/>
    </location>
</feature>
<evidence type="ECO:0000259" key="8">
    <source>
        <dbReference type="PROSITE" id="PS51754"/>
    </source>
</evidence>